<feature type="chain" id="PRO_5031015138" evidence="2">
    <location>
        <begin position="25"/>
        <end position="77"/>
    </location>
</feature>
<feature type="signal peptide" evidence="2">
    <location>
        <begin position="1"/>
        <end position="24"/>
    </location>
</feature>
<keyword evidence="2" id="KW-0732">Signal</keyword>
<evidence type="ECO:0000313" key="4">
    <source>
        <dbReference type="Proteomes" id="UP000441032"/>
    </source>
</evidence>
<feature type="region of interest" description="Disordered" evidence="1">
    <location>
        <begin position="25"/>
        <end position="77"/>
    </location>
</feature>
<proteinExistence type="predicted"/>
<reference evidence="3 4" key="1">
    <citation type="submission" date="2019-11" db="EMBL/GenBank/DDBJ databases">
        <title>Phenotypic characterization of an OXA-22 and OXA-60 co-producing Ralstonia pickettii clinical strain.</title>
        <authorList>
            <person name="He F."/>
        </authorList>
    </citation>
    <scope>NUCLEOTIDE SEQUENCE [LARGE SCALE GENOMIC DNA]</scope>
    <source>
        <strain evidence="3 4">PSLESD1</strain>
    </source>
</reference>
<dbReference type="AlphaFoldDB" id="A0A7X2HK99"/>
<gene>
    <name evidence="3" type="ORF">GJQ57_04995</name>
</gene>
<accession>A0A7X2HK99</accession>
<comment type="caution">
    <text evidence="3">The sequence shown here is derived from an EMBL/GenBank/DDBJ whole genome shotgun (WGS) entry which is preliminary data.</text>
</comment>
<feature type="compositionally biased region" description="Basic and acidic residues" evidence="1">
    <location>
        <begin position="46"/>
        <end position="58"/>
    </location>
</feature>
<protein>
    <submittedName>
        <fullName evidence="3">Uncharacterized protein</fullName>
    </submittedName>
</protein>
<evidence type="ECO:0000313" key="3">
    <source>
        <dbReference type="EMBL" id="MRS98011.1"/>
    </source>
</evidence>
<name>A0A7X2HK99_RALPI</name>
<sequence length="77" mass="7907">MNYLKQSALVAAALLTLSMNVAGAAGGPGPRDVYTDGAQSVGARDPYTDGRGGTRDVYTDGANSMGKRDPYTDGGHQ</sequence>
<dbReference type="GeneID" id="34794154"/>
<evidence type="ECO:0000256" key="2">
    <source>
        <dbReference type="SAM" id="SignalP"/>
    </source>
</evidence>
<dbReference type="Proteomes" id="UP000441032">
    <property type="component" value="Unassembled WGS sequence"/>
</dbReference>
<dbReference type="RefSeq" id="WP_045220164.1">
    <property type="nucleotide sequence ID" value="NZ_WJYN01000001.1"/>
</dbReference>
<organism evidence="3 4">
    <name type="scientific">Ralstonia pickettii</name>
    <name type="common">Burkholderia pickettii</name>
    <dbReference type="NCBI Taxonomy" id="329"/>
    <lineage>
        <taxon>Bacteria</taxon>
        <taxon>Pseudomonadati</taxon>
        <taxon>Pseudomonadota</taxon>
        <taxon>Betaproteobacteria</taxon>
        <taxon>Burkholderiales</taxon>
        <taxon>Burkholderiaceae</taxon>
        <taxon>Ralstonia</taxon>
    </lineage>
</organism>
<evidence type="ECO:0000256" key="1">
    <source>
        <dbReference type="SAM" id="MobiDB-lite"/>
    </source>
</evidence>
<dbReference type="EMBL" id="WJYN01000001">
    <property type="protein sequence ID" value="MRS98011.1"/>
    <property type="molecule type" value="Genomic_DNA"/>
</dbReference>
<feature type="compositionally biased region" description="Basic and acidic residues" evidence="1">
    <location>
        <begin position="66"/>
        <end position="77"/>
    </location>
</feature>